<dbReference type="InterPro" id="IPR012951">
    <property type="entry name" value="BBE"/>
</dbReference>
<name>A0AAN7AJF7_9PEZI</name>
<evidence type="ECO:0000256" key="6">
    <source>
        <dbReference type="SAM" id="SignalP"/>
    </source>
</evidence>
<reference evidence="8" key="1">
    <citation type="journal article" date="2023" name="Mol. Phylogenet. Evol.">
        <title>Genome-scale phylogeny and comparative genomics of the fungal order Sordariales.</title>
        <authorList>
            <person name="Hensen N."/>
            <person name="Bonometti L."/>
            <person name="Westerberg I."/>
            <person name="Brannstrom I.O."/>
            <person name="Guillou S."/>
            <person name="Cros-Aarteil S."/>
            <person name="Calhoun S."/>
            <person name="Haridas S."/>
            <person name="Kuo A."/>
            <person name="Mondo S."/>
            <person name="Pangilinan J."/>
            <person name="Riley R."/>
            <person name="LaButti K."/>
            <person name="Andreopoulos B."/>
            <person name="Lipzen A."/>
            <person name="Chen C."/>
            <person name="Yan M."/>
            <person name="Daum C."/>
            <person name="Ng V."/>
            <person name="Clum A."/>
            <person name="Steindorff A."/>
            <person name="Ohm R.A."/>
            <person name="Martin F."/>
            <person name="Silar P."/>
            <person name="Natvig D.O."/>
            <person name="Lalanne C."/>
            <person name="Gautier V."/>
            <person name="Ament-Velasquez S.L."/>
            <person name="Kruys A."/>
            <person name="Hutchinson M.I."/>
            <person name="Powell A.J."/>
            <person name="Barry K."/>
            <person name="Miller A.N."/>
            <person name="Grigoriev I.V."/>
            <person name="Debuchy R."/>
            <person name="Gladieux P."/>
            <person name="Hiltunen Thoren M."/>
            <person name="Johannesson H."/>
        </authorList>
    </citation>
    <scope>NUCLEOTIDE SEQUENCE</scope>
    <source>
        <strain evidence="8">PSN309</strain>
    </source>
</reference>
<accession>A0AAN7AJF7</accession>
<evidence type="ECO:0000313" key="8">
    <source>
        <dbReference type="EMBL" id="KAK4188889.1"/>
    </source>
</evidence>
<dbReference type="Proteomes" id="UP001302126">
    <property type="component" value="Unassembled WGS sequence"/>
</dbReference>
<comment type="cofactor">
    <cofactor evidence="1">
        <name>FAD</name>
        <dbReference type="ChEBI" id="CHEBI:57692"/>
    </cofactor>
</comment>
<comment type="caution">
    <text evidence="8">The sequence shown here is derived from an EMBL/GenBank/DDBJ whole genome shotgun (WGS) entry which is preliminary data.</text>
</comment>
<comment type="similarity">
    <text evidence="2">Belongs to the oxygen-dependent FAD-linked oxidoreductase family.</text>
</comment>
<evidence type="ECO:0000256" key="5">
    <source>
        <dbReference type="ARBA" id="ARBA00023002"/>
    </source>
</evidence>
<dbReference type="InterPro" id="IPR016169">
    <property type="entry name" value="FAD-bd_PCMH_sub2"/>
</dbReference>
<dbReference type="GO" id="GO:0071949">
    <property type="term" value="F:FAD binding"/>
    <property type="evidence" value="ECO:0007669"/>
    <property type="project" value="InterPro"/>
</dbReference>
<keyword evidence="3" id="KW-0285">Flavoprotein</keyword>
<sequence>MVAVSLQRALLFAGAFARLSTAQTADPTIVTEDGAVVVADETTVAPAAEVVEIPDATEPEVLLLTNAVLANLTAHDLSDIDLFTFDEDLEAVEVTVKRDGLSKRNFRVGDCKVFPGDGGWPSRLTWKVFDLLTGGALIETVPIGAVCYPNSGVYNAAKCDNVLANWAQSSLHAADPTSVMSPIYQGETCMPQNGQSGQCALGGFPSYSVKAKSVYQIQLAVNFARNKNIRLVVHNTGHDFLGKSTGAGALSIWTHNLKDIRYVKSYSTPSYSGPVMKLGAGVQVGELYAAADKNGVTAVGGECPGVGVAGGYSAGGGHSPMSSKLGLGSDQILSIDVVLPNGRFVTASETQNKDLFWALRGGGGGTFGVVTSITVKVYPKMKFSGFTFTVLTGPDTPNSDEIFWNAMFAYWRKFPEYTAKGVYGYSMVFPRGAPGSGYVWTFNPFMVPGMSLSEFKTMVGPLLTEWTSIGLQYTPEYFEVDNFYSMWTKYFPVESVANSNMRTASRMFPDTVWANTTERDALFQEVRNIVAEGSALIQYNMNPAKREGVPDSGANTHWRNAQWFAIMGAGWAPGISTEELAANNNKITHDWMARLKAWGPGGYGNEGDVMEVNFGDAFFGTNYPRLLQIKRQIDPNDLFWAPTAVGSERWKVQGQPDWLTQQTGKLCKVSN</sequence>
<proteinExistence type="inferred from homology"/>
<dbReference type="PROSITE" id="PS51387">
    <property type="entry name" value="FAD_PCMH"/>
    <property type="match status" value="1"/>
</dbReference>
<dbReference type="Gene3D" id="3.30.465.10">
    <property type="match status" value="2"/>
</dbReference>
<protein>
    <recommendedName>
        <fullName evidence="7">FAD-binding PCMH-type domain-containing protein</fullName>
    </recommendedName>
</protein>
<evidence type="ECO:0000256" key="2">
    <source>
        <dbReference type="ARBA" id="ARBA00005466"/>
    </source>
</evidence>
<feature type="signal peptide" evidence="6">
    <location>
        <begin position="1"/>
        <end position="22"/>
    </location>
</feature>
<dbReference type="SUPFAM" id="SSF56176">
    <property type="entry name" value="FAD-binding/transporter-associated domain-like"/>
    <property type="match status" value="1"/>
</dbReference>
<evidence type="ECO:0000259" key="7">
    <source>
        <dbReference type="PROSITE" id="PS51387"/>
    </source>
</evidence>
<dbReference type="InterPro" id="IPR006094">
    <property type="entry name" value="Oxid_FAD_bind_N"/>
</dbReference>
<dbReference type="InterPro" id="IPR050416">
    <property type="entry name" value="FAD-linked_Oxidoreductase"/>
</dbReference>
<keyword evidence="6" id="KW-0732">Signal</keyword>
<evidence type="ECO:0000256" key="1">
    <source>
        <dbReference type="ARBA" id="ARBA00001974"/>
    </source>
</evidence>
<dbReference type="InterPro" id="IPR036318">
    <property type="entry name" value="FAD-bd_PCMH-like_sf"/>
</dbReference>
<dbReference type="Pfam" id="PF01565">
    <property type="entry name" value="FAD_binding_4"/>
    <property type="match status" value="1"/>
</dbReference>
<reference evidence="8" key="2">
    <citation type="submission" date="2023-05" db="EMBL/GenBank/DDBJ databases">
        <authorList>
            <consortium name="Lawrence Berkeley National Laboratory"/>
            <person name="Steindorff A."/>
            <person name="Hensen N."/>
            <person name="Bonometti L."/>
            <person name="Westerberg I."/>
            <person name="Brannstrom I.O."/>
            <person name="Guillou S."/>
            <person name="Cros-Aarteil S."/>
            <person name="Calhoun S."/>
            <person name="Haridas S."/>
            <person name="Kuo A."/>
            <person name="Mondo S."/>
            <person name="Pangilinan J."/>
            <person name="Riley R."/>
            <person name="Labutti K."/>
            <person name="Andreopoulos B."/>
            <person name="Lipzen A."/>
            <person name="Chen C."/>
            <person name="Yanf M."/>
            <person name="Daum C."/>
            <person name="Ng V."/>
            <person name="Clum A."/>
            <person name="Ohm R."/>
            <person name="Martin F."/>
            <person name="Silar P."/>
            <person name="Natvig D."/>
            <person name="Lalanne C."/>
            <person name="Gautier V."/>
            <person name="Ament-Velasquez S.L."/>
            <person name="Kruys A."/>
            <person name="Hutchinson M.I."/>
            <person name="Powell A.J."/>
            <person name="Barry K."/>
            <person name="Miller A.N."/>
            <person name="Grigoriev I.V."/>
            <person name="Debuchy R."/>
            <person name="Gladieux P."/>
            <person name="Thoren M.H."/>
            <person name="Johannesson H."/>
        </authorList>
    </citation>
    <scope>NUCLEOTIDE SEQUENCE</scope>
    <source>
        <strain evidence="8">PSN309</strain>
    </source>
</reference>
<keyword evidence="5" id="KW-0560">Oxidoreductase</keyword>
<evidence type="ECO:0000256" key="4">
    <source>
        <dbReference type="ARBA" id="ARBA00022827"/>
    </source>
</evidence>
<dbReference type="AlphaFoldDB" id="A0AAN7AJF7"/>
<dbReference type="PANTHER" id="PTHR42973:SF39">
    <property type="entry name" value="FAD-BINDING PCMH-TYPE DOMAIN-CONTAINING PROTEIN"/>
    <property type="match status" value="1"/>
</dbReference>
<organism evidence="8 9">
    <name type="scientific">Podospora australis</name>
    <dbReference type="NCBI Taxonomy" id="1536484"/>
    <lineage>
        <taxon>Eukaryota</taxon>
        <taxon>Fungi</taxon>
        <taxon>Dikarya</taxon>
        <taxon>Ascomycota</taxon>
        <taxon>Pezizomycotina</taxon>
        <taxon>Sordariomycetes</taxon>
        <taxon>Sordariomycetidae</taxon>
        <taxon>Sordariales</taxon>
        <taxon>Podosporaceae</taxon>
        <taxon>Podospora</taxon>
    </lineage>
</organism>
<dbReference type="InterPro" id="IPR016166">
    <property type="entry name" value="FAD-bd_PCMH"/>
</dbReference>
<dbReference type="EMBL" id="MU864382">
    <property type="protein sequence ID" value="KAK4188889.1"/>
    <property type="molecule type" value="Genomic_DNA"/>
</dbReference>
<gene>
    <name evidence="8" type="ORF">QBC35DRAFT_495049</name>
</gene>
<feature type="domain" description="FAD-binding PCMH-type" evidence="7">
    <location>
        <begin position="201"/>
        <end position="380"/>
    </location>
</feature>
<keyword evidence="9" id="KW-1185">Reference proteome</keyword>
<keyword evidence="4" id="KW-0274">FAD</keyword>
<dbReference type="Pfam" id="PF08031">
    <property type="entry name" value="BBE"/>
    <property type="match status" value="1"/>
</dbReference>
<feature type="chain" id="PRO_5042827201" description="FAD-binding PCMH-type domain-containing protein" evidence="6">
    <location>
        <begin position="23"/>
        <end position="671"/>
    </location>
</feature>
<evidence type="ECO:0000256" key="3">
    <source>
        <dbReference type="ARBA" id="ARBA00022630"/>
    </source>
</evidence>
<dbReference type="GO" id="GO:0016491">
    <property type="term" value="F:oxidoreductase activity"/>
    <property type="evidence" value="ECO:0007669"/>
    <property type="project" value="UniProtKB-KW"/>
</dbReference>
<dbReference type="PANTHER" id="PTHR42973">
    <property type="entry name" value="BINDING OXIDOREDUCTASE, PUTATIVE (AFU_ORTHOLOGUE AFUA_1G17690)-RELATED"/>
    <property type="match status" value="1"/>
</dbReference>
<evidence type="ECO:0000313" key="9">
    <source>
        <dbReference type="Proteomes" id="UP001302126"/>
    </source>
</evidence>